<dbReference type="Proteomes" id="UP000468388">
    <property type="component" value="Unassembled WGS sequence"/>
</dbReference>
<dbReference type="InterPro" id="IPR025534">
    <property type="entry name" value="DUF4420"/>
</dbReference>
<sequence>MTVIELEQRWRLIVNTGVALYRSLRINADCIPDLYLALDVKGDRFLILQVPNGINIQCQNIKMENLSIEWHEDSRFVVIGLLNKQFTDLYNDLVLSLYNRIDKLTSPARYADEFIKCFYKWADFFEDNIPDKLSDVEVKGLFGELIVLRNYIADADLTNCNTILNAWQGPFGRTHDFTFGDFNLEVKTKDDNQITVRISSEYQLQPEAGKNMRLAVVNVAVKDNGKNLGMVIHEIKEIIIEKGADMVTFLKAIIKAGLNAGNVVLYNHHKWEPLSISFYDCSSGDDFPKIISSRLPNGINTVKYNLTVDLIQDYLIQRIYL</sequence>
<evidence type="ECO:0000313" key="1">
    <source>
        <dbReference type="EMBL" id="MVT41478.1"/>
    </source>
</evidence>
<dbReference type="EMBL" id="WRXO01000003">
    <property type="protein sequence ID" value="MVT41478.1"/>
    <property type="molecule type" value="Genomic_DNA"/>
</dbReference>
<dbReference type="Pfam" id="PF14390">
    <property type="entry name" value="DUF4420"/>
    <property type="match status" value="1"/>
</dbReference>
<proteinExistence type="predicted"/>
<gene>
    <name evidence="1" type="ORF">GO495_12855</name>
</gene>
<accession>A0A6N8JAG2</accession>
<protein>
    <submittedName>
        <fullName evidence="1">PD-(D/E)XK motif protein</fullName>
    </submittedName>
</protein>
<reference evidence="1 2" key="1">
    <citation type="submission" date="2019-12" db="EMBL/GenBank/DDBJ databases">
        <title>The draft genomic sequence of strain Chitinophaga oryziterrae JCM 16595.</title>
        <authorList>
            <person name="Zhang X."/>
        </authorList>
    </citation>
    <scope>NUCLEOTIDE SEQUENCE [LARGE SCALE GENOMIC DNA]</scope>
    <source>
        <strain evidence="1 2">JCM 16595</strain>
    </source>
</reference>
<dbReference type="AlphaFoldDB" id="A0A6N8JAG2"/>
<comment type="caution">
    <text evidence="1">The sequence shown here is derived from an EMBL/GenBank/DDBJ whole genome shotgun (WGS) entry which is preliminary data.</text>
</comment>
<evidence type="ECO:0000313" key="2">
    <source>
        <dbReference type="Proteomes" id="UP000468388"/>
    </source>
</evidence>
<organism evidence="1 2">
    <name type="scientific">Chitinophaga oryziterrae</name>
    <dbReference type="NCBI Taxonomy" id="1031224"/>
    <lineage>
        <taxon>Bacteria</taxon>
        <taxon>Pseudomonadati</taxon>
        <taxon>Bacteroidota</taxon>
        <taxon>Chitinophagia</taxon>
        <taxon>Chitinophagales</taxon>
        <taxon>Chitinophagaceae</taxon>
        <taxon>Chitinophaga</taxon>
    </lineage>
</organism>
<keyword evidence="2" id="KW-1185">Reference proteome</keyword>
<dbReference type="OrthoDB" id="2808696at2"/>
<dbReference type="RefSeq" id="WP_157300105.1">
    <property type="nucleotide sequence ID" value="NZ_BAAAZB010000025.1"/>
</dbReference>
<name>A0A6N8JAG2_9BACT</name>